<feature type="chain" id="PRO_5027578937" evidence="1">
    <location>
        <begin position="26"/>
        <end position="296"/>
    </location>
</feature>
<dbReference type="NCBIfam" id="TIGR01599">
    <property type="entry name" value="PYST-A"/>
    <property type="match status" value="1"/>
</dbReference>
<protein>
    <submittedName>
        <fullName evidence="2">Fam-a protein</fullName>
    </submittedName>
</protein>
<dbReference type="AlphaFoldDB" id="A0A6V7SS00"/>
<dbReference type="SUPFAM" id="SSF55961">
    <property type="entry name" value="Bet v1-like"/>
    <property type="match status" value="1"/>
</dbReference>
<proteinExistence type="predicted"/>
<keyword evidence="1" id="KW-0732">Signal</keyword>
<sequence length="296" mass="34473">MNKGHIKITLALLSVACYMQNIAFAIGFFSNTNSLNEENVNEFPIAPREAKQAMDIMTEVLYHAQKHAEHTDDYQPYSKENEESMLYFKRINDTDIGKIEFTIPNPDNYADVVSMIWDPNGQKKFNDTFIKGTLFRIYDPNFVILQHRYTSPIKSWHVYYYALANKVELSKDETVILLVSSDMNDHYGDPMKKYVNPIVESARSFKPDVRSQEDIKKGEAFKIFVNFAAFFVKKEADCVKVTYVASFDLNFSPRYPNHMIRKLAATRILNVIKLKDAFKSNILTSMWNFLKSWRLF</sequence>
<dbReference type="Proteomes" id="UP000515308">
    <property type="component" value="Chromosome PVLDE_13"/>
</dbReference>
<evidence type="ECO:0000256" key="1">
    <source>
        <dbReference type="SAM" id="SignalP"/>
    </source>
</evidence>
<evidence type="ECO:0000313" key="3">
    <source>
        <dbReference type="Proteomes" id="UP000515308"/>
    </source>
</evidence>
<feature type="signal peptide" evidence="1">
    <location>
        <begin position="1"/>
        <end position="25"/>
    </location>
</feature>
<dbReference type="InterPro" id="IPR006486">
    <property type="entry name" value="PYST_A"/>
</dbReference>
<name>A0A6V7SS00_PLAVN</name>
<gene>
    <name evidence="2" type="ORF">PVLDE_1303400</name>
</gene>
<accession>A0A6V7SS00</accession>
<organism evidence="2 3">
    <name type="scientific">Plasmodium vinckei lentum</name>
    <dbReference type="NCBI Taxonomy" id="138297"/>
    <lineage>
        <taxon>Eukaryota</taxon>
        <taxon>Sar</taxon>
        <taxon>Alveolata</taxon>
        <taxon>Apicomplexa</taxon>
        <taxon>Aconoidasida</taxon>
        <taxon>Haemosporida</taxon>
        <taxon>Plasmodiidae</taxon>
        <taxon>Plasmodium</taxon>
        <taxon>Plasmodium (Vinckeia)</taxon>
    </lineage>
</organism>
<dbReference type="Gene3D" id="3.30.530.20">
    <property type="match status" value="1"/>
</dbReference>
<dbReference type="EMBL" id="LR865375">
    <property type="protein sequence ID" value="CAD2100883.1"/>
    <property type="molecule type" value="Genomic_DNA"/>
</dbReference>
<evidence type="ECO:0000313" key="2">
    <source>
        <dbReference type="EMBL" id="CAD2100883.1"/>
    </source>
</evidence>
<dbReference type="VEuPathDB" id="PlasmoDB:PVLDE_1303400"/>
<dbReference type="InterPro" id="IPR023393">
    <property type="entry name" value="START-like_dom_sf"/>
</dbReference>
<reference evidence="2 3" key="1">
    <citation type="submission" date="2020-08" db="EMBL/GenBank/DDBJ databases">
        <authorList>
            <person name="Ramaprasad A."/>
        </authorList>
    </citation>
    <scope>NUCLEOTIDE SEQUENCE [LARGE SCALE GENOMIC DNA]</scope>
</reference>